<reference evidence="2 3" key="1">
    <citation type="journal article" date="2018" name="IMA Fungus">
        <title>IMA Genome-F 9: Draft genome sequence of Annulohypoxylon stygium, Aspergillus mulundensis, Berkeleyomyces basicola (syn. Thielaviopsis basicola), Ceratocystis smalleyi, two Cercospora beticola strains, Coleophoma cylindrospora, Fusarium fracticaudum, Phialophora cf. hyalina, and Morchella septimelata.</title>
        <authorList>
            <person name="Wingfield B.D."/>
            <person name="Bills G.F."/>
            <person name="Dong Y."/>
            <person name="Huang W."/>
            <person name="Nel W.J."/>
            <person name="Swalarsk-Parry B.S."/>
            <person name="Vaghefi N."/>
            <person name="Wilken P.M."/>
            <person name="An Z."/>
            <person name="de Beer Z.W."/>
            <person name="De Vos L."/>
            <person name="Chen L."/>
            <person name="Duong T.A."/>
            <person name="Gao Y."/>
            <person name="Hammerbacher A."/>
            <person name="Kikkert J.R."/>
            <person name="Li Y."/>
            <person name="Li H."/>
            <person name="Li K."/>
            <person name="Li Q."/>
            <person name="Liu X."/>
            <person name="Ma X."/>
            <person name="Naidoo K."/>
            <person name="Pethybridge S.J."/>
            <person name="Sun J."/>
            <person name="Steenkamp E.T."/>
            <person name="van der Nest M.A."/>
            <person name="van Wyk S."/>
            <person name="Wingfield M.J."/>
            <person name="Xiong C."/>
            <person name="Yue Q."/>
            <person name="Zhang X."/>
        </authorList>
    </citation>
    <scope>NUCLEOTIDE SEQUENCE [LARGE SCALE GENOMIC DNA]</scope>
    <source>
        <strain evidence="2 3">BP 5553</strain>
    </source>
</reference>
<dbReference type="Pfam" id="PF12796">
    <property type="entry name" value="Ank_2"/>
    <property type="match status" value="1"/>
</dbReference>
<comment type="caution">
    <text evidence="2">The sequence shown here is derived from an EMBL/GenBank/DDBJ whole genome shotgun (WGS) entry which is preliminary data.</text>
</comment>
<dbReference type="AlphaFoldDB" id="A0A370TZX6"/>
<organism evidence="2 3">
    <name type="scientific">Venustampulla echinocandica</name>
    <dbReference type="NCBI Taxonomy" id="2656787"/>
    <lineage>
        <taxon>Eukaryota</taxon>
        <taxon>Fungi</taxon>
        <taxon>Dikarya</taxon>
        <taxon>Ascomycota</taxon>
        <taxon>Pezizomycotina</taxon>
        <taxon>Leotiomycetes</taxon>
        <taxon>Helotiales</taxon>
        <taxon>Pleuroascaceae</taxon>
        <taxon>Venustampulla</taxon>
    </lineage>
</organism>
<dbReference type="Proteomes" id="UP000254866">
    <property type="component" value="Unassembled WGS sequence"/>
</dbReference>
<name>A0A370TZX6_9HELO</name>
<keyword evidence="3" id="KW-1185">Reference proteome</keyword>
<dbReference type="InterPro" id="IPR036770">
    <property type="entry name" value="Ankyrin_rpt-contain_sf"/>
</dbReference>
<evidence type="ECO:0000256" key="1">
    <source>
        <dbReference type="SAM" id="MobiDB-lite"/>
    </source>
</evidence>
<dbReference type="SUPFAM" id="SSF48403">
    <property type="entry name" value="Ankyrin repeat"/>
    <property type="match status" value="1"/>
</dbReference>
<dbReference type="Gene3D" id="1.25.40.20">
    <property type="entry name" value="Ankyrin repeat-containing domain"/>
    <property type="match status" value="1"/>
</dbReference>
<dbReference type="OrthoDB" id="9995210at2759"/>
<feature type="region of interest" description="Disordered" evidence="1">
    <location>
        <begin position="171"/>
        <end position="210"/>
    </location>
</feature>
<dbReference type="RefSeq" id="XP_031873737.1">
    <property type="nucleotide sequence ID" value="XM_032009683.1"/>
</dbReference>
<accession>A0A370TZX6</accession>
<gene>
    <name evidence="2" type="ORF">BP5553_01060</name>
</gene>
<evidence type="ECO:0000313" key="3">
    <source>
        <dbReference type="Proteomes" id="UP000254866"/>
    </source>
</evidence>
<dbReference type="InterPro" id="IPR002110">
    <property type="entry name" value="Ankyrin_rpt"/>
</dbReference>
<dbReference type="EMBL" id="NPIC01000001">
    <property type="protein sequence ID" value="RDL41081.1"/>
    <property type="molecule type" value="Genomic_DNA"/>
</dbReference>
<sequence>MADPRDRPDQDVDTAGATPGERLIEACRRNNTELLQEIIDSTGDPEKVAILLNETKSVLGNHLYHEAALFGNYEVIDLLLDQEGFECDPINRLEGDTPLHSAVRFINNLPQPLSSHNIEFGSELIAMMIDAGSDPRIRNKAHLTAAQLCDPTNVKLRNQLNDAMDIVQNQGDYIVEDEEPEPGDEDDVGSGSDSDFDAEEYRMAKQKQKR</sequence>
<feature type="compositionally biased region" description="Acidic residues" evidence="1">
    <location>
        <begin position="174"/>
        <end position="198"/>
    </location>
</feature>
<dbReference type="GeneID" id="43593909"/>
<dbReference type="SMART" id="SM00248">
    <property type="entry name" value="ANK"/>
    <property type="match status" value="3"/>
</dbReference>
<proteinExistence type="predicted"/>
<evidence type="ECO:0000313" key="2">
    <source>
        <dbReference type="EMBL" id="RDL41081.1"/>
    </source>
</evidence>
<protein>
    <submittedName>
        <fullName evidence="2">Uncharacterized protein</fullName>
    </submittedName>
</protein>
<dbReference type="STRING" id="2656787.A0A370TZX6"/>